<sequence length="416" mass="46591">MDFTYSPKTQEMCARVSAFLEEHVVPRIRQFNEEAHEGYEISFLPELRELAKSEGLWNMFLPHLKDDEPGTRLSNLEYAPVAELTGRVGWAPEVFNCNAPDTGNMELLHMFATEEQREKWLNPLLNGEFHSAFAMTEPDVASSDATNITTLMRREGDEYVINGRKWFISNAARPDCKIFIVMGKTDPDNENVHKQQSMILVPAGTPGMEILRAPTVMNHHSREGHCEIVFKDVRVPASNLLGEEGSGFALAQARLGPGRIHHCMRAIGAAQLCLELMTERAQERKSFGKFLYQHGSVSEAIAQSRMEIESTRLLVLKAAWMMDNVGAKEARREISMIKVMAAQLLCRVSDRAIQVFGAMGLSPDTPLADIYTMGRSLRFADGPDEVHLQGIARMEIKQSRETLGASAAYLTPPLRD</sequence>
<evidence type="ECO:0000313" key="11">
    <source>
        <dbReference type="EMBL" id="PLW87375.1"/>
    </source>
</evidence>
<evidence type="ECO:0000259" key="9">
    <source>
        <dbReference type="Pfam" id="PF02770"/>
    </source>
</evidence>
<dbReference type="FunFam" id="2.40.110.10:FF:000002">
    <property type="entry name" value="Acyl-CoA dehydrogenase fadE12"/>
    <property type="match status" value="1"/>
</dbReference>
<feature type="domain" description="Acyl-CoA oxidase/dehydrogenase middle" evidence="9">
    <location>
        <begin position="132"/>
        <end position="233"/>
    </location>
</feature>
<comment type="caution">
    <text evidence="11">The sequence shown here is derived from an EMBL/GenBank/DDBJ whole genome shotgun (WGS) entry which is preliminary data.</text>
</comment>
<dbReference type="InterPro" id="IPR006091">
    <property type="entry name" value="Acyl-CoA_Oxase/DH_mid-dom"/>
</dbReference>
<evidence type="ECO:0000256" key="2">
    <source>
        <dbReference type="ARBA" id="ARBA00009347"/>
    </source>
</evidence>
<dbReference type="InterPro" id="IPR050741">
    <property type="entry name" value="Acyl-CoA_dehydrogenase"/>
</dbReference>
<evidence type="ECO:0000256" key="4">
    <source>
        <dbReference type="ARBA" id="ARBA00022630"/>
    </source>
</evidence>
<feature type="domain" description="Acyl-CoA dehydrogenase/oxidase C-terminal" evidence="8">
    <location>
        <begin position="245"/>
        <end position="393"/>
    </location>
</feature>
<dbReference type="InterPro" id="IPR009075">
    <property type="entry name" value="AcylCo_DH/oxidase_C"/>
</dbReference>
<comment type="cofactor">
    <cofactor evidence="1 7">
        <name>FAD</name>
        <dbReference type="ChEBI" id="CHEBI:57692"/>
    </cofactor>
</comment>
<comment type="subunit">
    <text evidence="3">Homodimer.</text>
</comment>
<keyword evidence="6 7" id="KW-0560">Oxidoreductase</keyword>
<dbReference type="InterPro" id="IPR013786">
    <property type="entry name" value="AcylCoA_DH/ox_N"/>
</dbReference>
<dbReference type="Pfam" id="PF02770">
    <property type="entry name" value="Acyl-CoA_dh_M"/>
    <property type="match status" value="1"/>
</dbReference>
<dbReference type="SUPFAM" id="SSF47203">
    <property type="entry name" value="Acyl-CoA dehydrogenase C-terminal domain-like"/>
    <property type="match status" value="1"/>
</dbReference>
<evidence type="ECO:0000313" key="12">
    <source>
        <dbReference type="Proteomes" id="UP000235162"/>
    </source>
</evidence>
<dbReference type="InterPro" id="IPR037069">
    <property type="entry name" value="AcylCoA_DH/ox_N_sf"/>
</dbReference>
<dbReference type="Gene3D" id="1.20.140.10">
    <property type="entry name" value="Butyryl-CoA Dehydrogenase, subunit A, domain 3"/>
    <property type="match status" value="1"/>
</dbReference>
<dbReference type="InterPro" id="IPR046373">
    <property type="entry name" value="Acyl-CoA_Oxase/DH_mid-dom_sf"/>
</dbReference>
<dbReference type="Pfam" id="PF02771">
    <property type="entry name" value="Acyl-CoA_dh_N"/>
    <property type="match status" value="1"/>
</dbReference>
<evidence type="ECO:0000256" key="1">
    <source>
        <dbReference type="ARBA" id="ARBA00001974"/>
    </source>
</evidence>
<dbReference type="InterPro" id="IPR009100">
    <property type="entry name" value="AcylCoA_DH/oxidase_NM_dom_sf"/>
</dbReference>
<evidence type="ECO:0000256" key="3">
    <source>
        <dbReference type="ARBA" id="ARBA00011738"/>
    </source>
</evidence>
<dbReference type="Proteomes" id="UP000235162">
    <property type="component" value="Unassembled WGS sequence"/>
</dbReference>
<evidence type="ECO:0000256" key="5">
    <source>
        <dbReference type="ARBA" id="ARBA00022827"/>
    </source>
</evidence>
<dbReference type="Gene3D" id="1.10.540.10">
    <property type="entry name" value="Acyl-CoA dehydrogenase/oxidase, N-terminal domain"/>
    <property type="match status" value="1"/>
</dbReference>
<reference evidence="11 12" key="1">
    <citation type="submission" date="2018-01" db="EMBL/GenBank/DDBJ databases">
        <title>The draft genome sequence of Halioglobus japonicus S1-36.</title>
        <authorList>
            <person name="Du Z.-J."/>
            <person name="Shi M.-J."/>
        </authorList>
    </citation>
    <scope>NUCLEOTIDE SEQUENCE [LARGE SCALE GENOMIC DNA]</scope>
    <source>
        <strain evidence="11 12">S1-36</strain>
    </source>
</reference>
<dbReference type="KEGG" id="hja:BST95_16260"/>
<accession>A0AAP8SP63</accession>
<proteinExistence type="inferred from homology"/>
<dbReference type="PANTHER" id="PTHR48083">
    <property type="entry name" value="MEDIUM-CHAIN SPECIFIC ACYL-COA DEHYDROGENASE, MITOCHONDRIAL-RELATED"/>
    <property type="match status" value="1"/>
</dbReference>
<dbReference type="SUPFAM" id="SSF56645">
    <property type="entry name" value="Acyl-CoA dehydrogenase NM domain-like"/>
    <property type="match status" value="1"/>
</dbReference>
<dbReference type="RefSeq" id="WP_066048720.1">
    <property type="nucleotide sequence ID" value="NZ_BMYL01000001.1"/>
</dbReference>
<evidence type="ECO:0000259" key="10">
    <source>
        <dbReference type="Pfam" id="PF02771"/>
    </source>
</evidence>
<keyword evidence="4 7" id="KW-0285">Flavoprotein</keyword>
<dbReference type="GO" id="GO:0003995">
    <property type="term" value="F:acyl-CoA dehydrogenase activity"/>
    <property type="evidence" value="ECO:0007669"/>
    <property type="project" value="TreeGrafter"/>
</dbReference>
<protein>
    <submittedName>
        <fullName evidence="11">Acyl-CoA dehydrogenase</fullName>
    </submittedName>
</protein>
<gene>
    <name evidence="11" type="ORF">C0029_01940</name>
</gene>
<dbReference type="GO" id="GO:0033539">
    <property type="term" value="P:fatty acid beta-oxidation using acyl-CoA dehydrogenase"/>
    <property type="evidence" value="ECO:0007669"/>
    <property type="project" value="TreeGrafter"/>
</dbReference>
<dbReference type="PANTHER" id="PTHR48083:SF13">
    <property type="entry name" value="ACYL-COA DEHYDROGENASE FAMILY MEMBER 11"/>
    <property type="match status" value="1"/>
</dbReference>
<feature type="domain" description="Acyl-CoA dehydrogenase/oxidase N-terminal" evidence="10">
    <location>
        <begin position="8"/>
        <end position="128"/>
    </location>
</feature>
<evidence type="ECO:0000256" key="7">
    <source>
        <dbReference type="RuleBase" id="RU362125"/>
    </source>
</evidence>
<dbReference type="AlphaFoldDB" id="A0AAP8SP63"/>
<evidence type="ECO:0000259" key="8">
    <source>
        <dbReference type="Pfam" id="PF00441"/>
    </source>
</evidence>
<evidence type="ECO:0000256" key="6">
    <source>
        <dbReference type="ARBA" id="ARBA00023002"/>
    </source>
</evidence>
<dbReference type="Pfam" id="PF00441">
    <property type="entry name" value="Acyl-CoA_dh_1"/>
    <property type="match status" value="1"/>
</dbReference>
<dbReference type="InterPro" id="IPR036250">
    <property type="entry name" value="AcylCo_DH-like_C"/>
</dbReference>
<keyword evidence="12" id="KW-1185">Reference proteome</keyword>
<keyword evidence="5 7" id="KW-0274">FAD</keyword>
<dbReference type="EMBL" id="PKUR01000001">
    <property type="protein sequence ID" value="PLW87375.1"/>
    <property type="molecule type" value="Genomic_DNA"/>
</dbReference>
<dbReference type="Gene3D" id="2.40.110.10">
    <property type="entry name" value="Butyryl-CoA Dehydrogenase, subunit A, domain 2"/>
    <property type="match status" value="1"/>
</dbReference>
<dbReference type="GO" id="GO:0005737">
    <property type="term" value="C:cytoplasm"/>
    <property type="evidence" value="ECO:0007669"/>
    <property type="project" value="TreeGrafter"/>
</dbReference>
<name>A0AAP8SP63_9GAMM</name>
<dbReference type="GO" id="GO:0050660">
    <property type="term" value="F:flavin adenine dinucleotide binding"/>
    <property type="evidence" value="ECO:0007669"/>
    <property type="project" value="InterPro"/>
</dbReference>
<organism evidence="11 12">
    <name type="scientific">Halioglobus japonicus</name>
    <dbReference type="NCBI Taxonomy" id="930805"/>
    <lineage>
        <taxon>Bacteria</taxon>
        <taxon>Pseudomonadati</taxon>
        <taxon>Pseudomonadota</taxon>
        <taxon>Gammaproteobacteria</taxon>
        <taxon>Cellvibrionales</taxon>
        <taxon>Halieaceae</taxon>
        <taxon>Halioglobus</taxon>
    </lineage>
</organism>
<comment type="similarity">
    <text evidence="2 7">Belongs to the acyl-CoA dehydrogenase family.</text>
</comment>